<dbReference type="InterPro" id="IPR005995">
    <property type="entry name" value="Pgm_bpd_ind"/>
</dbReference>
<evidence type="ECO:0000313" key="13">
    <source>
        <dbReference type="EMBL" id="KKS79963.1"/>
    </source>
</evidence>
<sequence>MSLLGKLFNKKIVITGPAPSGIKPVVLLVLDGYGIAPASQGNAITQAKKPNIDSFASSYFRGELIASGESVGLPANEVGNTEVGHLSLGAGRTIFQDLVRINKSIKDESFYDNRALLQALDHVKKNNSKFHVIGLVGSGNVHSSIEHFWAIMEFCKRQNLTNVYLHLITDGRDSPPEEGIGVVQKIETQLGVSRIGKVATISGRYFAMDRDKRWERIQKEYEALVLGKGTSVSSAVEALKRSYAAKKSDEFVLPSVVSTKEGGPVATVDDNDAVIFFNFRI</sequence>
<feature type="domain" description="BPG-independent PGAM N-terminal" evidence="12">
    <location>
        <begin position="101"/>
        <end position="280"/>
    </location>
</feature>
<reference evidence="13 14" key="1">
    <citation type="journal article" date="2015" name="Nature">
        <title>rRNA introns, odd ribosomes, and small enigmatic genomes across a large radiation of phyla.</title>
        <authorList>
            <person name="Brown C.T."/>
            <person name="Hug L.A."/>
            <person name="Thomas B.C."/>
            <person name="Sharon I."/>
            <person name="Castelle C.J."/>
            <person name="Singh A."/>
            <person name="Wilkins M.J."/>
            <person name="Williams K.H."/>
            <person name="Banfield J.F."/>
        </authorList>
    </citation>
    <scope>NUCLEOTIDE SEQUENCE [LARGE SCALE GENOMIC DNA]</scope>
</reference>
<dbReference type="AlphaFoldDB" id="A0A0G1EZB0"/>
<evidence type="ECO:0000256" key="9">
    <source>
        <dbReference type="ARBA" id="ARBA00023211"/>
    </source>
</evidence>
<dbReference type="GO" id="GO:0030145">
    <property type="term" value="F:manganese ion binding"/>
    <property type="evidence" value="ECO:0007669"/>
    <property type="project" value="InterPro"/>
</dbReference>
<dbReference type="SUPFAM" id="SSF53649">
    <property type="entry name" value="Alkaline phosphatase-like"/>
    <property type="match status" value="1"/>
</dbReference>
<dbReference type="SUPFAM" id="SSF64158">
    <property type="entry name" value="2,3-Bisphosphoglycerate-independent phosphoglycerate mutase, substrate-binding domain"/>
    <property type="match status" value="1"/>
</dbReference>
<dbReference type="UniPathway" id="UPA00109">
    <property type="reaction ID" value="UER00186"/>
</dbReference>
<keyword evidence="7" id="KW-0479">Metal-binding</keyword>
<evidence type="ECO:0000259" key="12">
    <source>
        <dbReference type="Pfam" id="PF06415"/>
    </source>
</evidence>
<keyword evidence="8" id="KW-0324">Glycolysis</keyword>
<dbReference type="InterPro" id="IPR017850">
    <property type="entry name" value="Alkaline_phosphatase_core_sf"/>
</dbReference>
<protein>
    <recommendedName>
        <fullName evidence="11">Probable 2,3-bisphosphoglycerate-independent phosphoglycerate mutase</fullName>
        <ecNumber evidence="6">5.4.2.12</ecNumber>
    </recommendedName>
</protein>
<evidence type="ECO:0000256" key="10">
    <source>
        <dbReference type="ARBA" id="ARBA00023235"/>
    </source>
</evidence>
<evidence type="ECO:0000256" key="4">
    <source>
        <dbReference type="ARBA" id="ARBA00004798"/>
    </source>
</evidence>
<evidence type="ECO:0000313" key="14">
    <source>
        <dbReference type="Proteomes" id="UP000034611"/>
    </source>
</evidence>
<dbReference type="PANTHER" id="PTHR31637">
    <property type="entry name" value="2,3-BISPHOSPHOGLYCERATE-INDEPENDENT PHOSPHOGLYCERATE MUTASE"/>
    <property type="match status" value="1"/>
</dbReference>
<evidence type="ECO:0000256" key="7">
    <source>
        <dbReference type="ARBA" id="ARBA00022723"/>
    </source>
</evidence>
<organism evidence="13 14">
    <name type="scientific">Candidatus Woesebacteria bacterium GW2011_GWC1_43_10b</name>
    <dbReference type="NCBI Taxonomy" id="1618585"/>
    <lineage>
        <taxon>Bacteria</taxon>
        <taxon>Candidatus Woeseibacteriota</taxon>
    </lineage>
</organism>
<dbReference type="EMBL" id="LCEY01000033">
    <property type="protein sequence ID" value="KKS79963.1"/>
    <property type="molecule type" value="Genomic_DNA"/>
</dbReference>
<proteinExistence type="inferred from homology"/>
<evidence type="ECO:0000256" key="2">
    <source>
        <dbReference type="ARBA" id="ARBA00001936"/>
    </source>
</evidence>
<dbReference type="GO" id="GO:0005829">
    <property type="term" value="C:cytosol"/>
    <property type="evidence" value="ECO:0007669"/>
    <property type="project" value="TreeGrafter"/>
</dbReference>
<dbReference type="Gene3D" id="3.40.1450.10">
    <property type="entry name" value="BPG-independent phosphoglycerate mutase, domain B"/>
    <property type="match status" value="1"/>
</dbReference>
<dbReference type="InterPro" id="IPR036646">
    <property type="entry name" value="PGAM_B_sf"/>
</dbReference>
<comment type="similarity">
    <text evidence="5">Belongs to the BPG-independent phosphoglycerate mutase family.</text>
</comment>
<keyword evidence="9" id="KW-0464">Manganese</keyword>
<feature type="non-terminal residue" evidence="13">
    <location>
        <position position="281"/>
    </location>
</feature>
<comment type="caution">
    <text evidence="13">The sequence shown here is derived from an EMBL/GenBank/DDBJ whole genome shotgun (WGS) entry which is preliminary data.</text>
</comment>
<dbReference type="EC" id="5.4.2.12" evidence="6"/>
<name>A0A0G1EZB0_9BACT</name>
<dbReference type="FunFam" id="3.40.1450.10:FF:000002">
    <property type="entry name" value="2,3-bisphosphoglycerate-independent phosphoglycerate mutase"/>
    <property type="match status" value="1"/>
</dbReference>
<evidence type="ECO:0000256" key="3">
    <source>
        <dbReference type="ARBA" id="ARBA00002315"/>
    </source>
</evidence>
<evidence type="ECO:0000256" key="8">
    <source>
        <dbReference type="ARBA" id="ARBA00023152"/>
    </source>
</evidence>
<dbReference type="InterPro" id="IPR011258">
    <property type="entry name" value="BPG-indep_PGM_N"/>
</dbReference>
<dbReference type="GO" id="GO:0006096">
    <property type="term" value="P:glycolytic process"/>
    <property type="evidence" value="ECO:0007669"/>
    <property type="project" value="UniProtKB-UniPathway"/>
</dbReference>
<comment type="cofactor">
    <cofactor evidence="2">
        <name>Mn(2+)</name>
        <dbReference type="ChEBI" id="CHEBI:29035"/>
    </cofactor>
</comment>
<comment type="function">
    <text evidence="3">Catalyzes the interconversion of 2-phosphoglycerate and 3-phosphoglycerate.</text>
</comment>
<dbReference type="GO" id="GO:0004619">
    <property type="term" value="F:phosphoglycerate mutase activity"/>
    <property type="evidence" value="ECO:0007669"/>
    <property type="project" value="UniProtKB-EC"/>
</dbReference>
<keyword evidence="10" id="KW-0413">Isomerase</keyword>
<dbReference type="Pfam" id="PF06415">
    <property type="entry name" value="iPGM_N"/>
    <property type="match status" value="1"/>
</dbReference>
<evidence type="ECO:0000256" key="11">
    <source>
        <dbReference type="ARBA" id="ARBA00068026"/>
    </source>
</evidence>
<comment type="catalytic activity">
    <reaction evidence="1">
        <text>(2R)-2-phosphoglycerate = (2R)-3-phosphoglycerate</text>
        <dbReference type="Rhea" id="RHEA:15901"/>
        <dbReference type="ChEBI" id="CHEBI:58272"/>
        <dbReference type="ChEBI" id="CHEBI:58289"/>
        <dbReference type="EC" id="5.4.2.12"/>
    </reaction>
</comment>
<evidence type="ECO:0000256" key="1">
    <source>
        <dbReference type="ARBA" id="ARBA00000370"/>
    </source>
</evidence>
<evidence type="ECO:0000256" key="5">
    <source>
        <dbReference type="ARBA" id="ARBA00008819"/>
    </source>
</evidence>
<evidence type="ECO:0000256" key="6">
    <source>
        <dbReference type="ARBA" id="ARBA00012026"/>
    </source>
</evidence>
<comment type="pathway">
    <text evidence="4">Carbohydrate degradation; glycolysis; pyruvate from D-glyceraldehyde 3-phosphate: step 3/5.</text>
</comment>
<gene>
    <name evidence="13" type="ORF">UV56_C0033G0003</name>
</gene>
<dbReference type="PATRIC" id="fig|1618585.3.peg.364"/>
<dbReference type="Gene3D" id="3.40.720.10">
    <property type="entry name" value="Alkaline Phosphatase, subunit A"/>
    <property type="match status" value="1"/>
</dbReference>
<dbReference type="GO" id="GO:0006007">
    <property type="term" value="P:glucose catabolic process"/>
    <property type="evidence" value="ECO:0007669"/>
    <property type="project" value="InterPro"/>
</dbReference>
<accession>A0A0G1EZB0</accession>
<dbReference type="Proteomes" id="UP000034611">
    <property type="component" value="Unassembled WGS sequence"/>
</dbReference>
<dbReference type="PANTHER" id="PTHR31637:SF0">
    <property type="entry name" value="2,3-BISPHOSPHOGLYCERATE-INDEPENDENT PHOSPHOGLYCERATE MUTASE"/>
    <property type="match status" value="1"/>
</dbReference>